<organism evidence="3 4">
    <name type="scientific">Branchiostoma lanceolatum</name>
    <name type="common">Common lancelet</name>
    <name type="synonym">Amphioxus lanceolatum</name>
    <dbReference type="NCBI Taxonomy" id="7740"/>
    <lineage>
        <taxon>Eukaryota</taxon>
        <taxon>Metazoa</taxon>
        <taxon>Chordata</taxon>
        <taxon>Cephalochordata</taxon>
        <taxon>Leptocardii</taxon>
        <taxon>Amphioxiformes</taxon>
        <taxon>Branchiostomatidae</taxon>
        <taxon>Branchiostoma</taxon>
    </lineage>
</organism>
<dbReference type="Gene3D" id="1.25.40.10">
    <property type="entry name" value="Tetratricopeptide repeat domain"/>
    <property type="match status" value="6"/>
</dbReference>
<feature type="repeat" description="TPR" evidence="1">
    <location>
        <begin position="956"/>
        <end position="989"/>
    </location>
</feature>
<dbReference type="InterPro" id="IPR011990">
    <property type="entry name" value="TPR-like_helical_dom_sf"/>
</dbReference>
<dbReference type="PANTHER" id="PTHR19959">
    <property type="entry name" value="KINESIN LIGHT CHAIN"/>
    <property type="match status" value="1"/>
</dbReference>
<dbReference type="Pfam" id="PF13424">
    <property type="entry name" value="TPR_12"/>
    <property type="match status" value="6"/>
</dbReference>
<dbReference type="PANTHER" id="PTHR19959:SF119">
    <property type="entry name" value="FUNGAL LIPASE-LIKE DOMAIN-CONTAINING PROTEIN"/>
    <property type="match status" value="1"/>
</dbReference>
<dbReference type="Proteomes" id="UP000838412">
    <property type="component" value="Chromosome 4"/>
</dbReference>
<reference evidence="3" key="1">
    <citation type="submission" date="2022-01" db="EMBL/GenBank/DDBJ databases">
        <authorList>
            <person name="Braso-Vives M."/>
        </authorList>
    </citation>
    <scope>NUCLEOTIDE SEQUENCE</scope>
</reference>
<evidence type="ECO:0000313" key="3">
    <source>
        <dbReference type="EMBL" id="CAH1261613.1"/>
    </source>
</evidence>
<gene>
    <name evidence="3" type="primary">TTC28</name>
    <name evidence="3" type="ORF">BLAG_LOCUS16981</name>
</gene>
<name>A0A8K0EMK5_BRALA</name>
<feature type="repeat" description="TPR" evidence="1">
    <location>
        <begin position="1220"/>
        <end position="1253"/>
    </location>
</feature>
<evidence type="ECO:0000313" key="4">
    <source>
        <dbReference type="Proteomes" id="UP000838412"/>
    </source>
</evidence>
<feature type="region of interest" description="Disordered" evidence="2">
    <location>
        <begin position="136"/>
        <end position="168"/>
    </location>
</feature>
<keyword evidence="1" id="KW-0802">TPR repeat</keyword>
<dbReference type="PRINTS" id="PR00381">
    <property type="entry name" value="KINESINLIGHT"/>
</dbReference>
<dbReference type="Pfam" id="PF13181">
    <property type="entry name" value="TPR_8"/>
    <property type="match status" value="2"/>
</dbReference>
<dbReference type="EMBL" id="OV696689">
    <property type="protein sequence ID" value="CAH1261613.1"/>
    <property type="molecule type" value="Genomic_DNA"/>
</dbReference>
<dbReference type="PROSITE" id="PS50005">
    <property type="entry name" value="TPR"/>
    <property type="match status" value="6"/>
</dbReference>
<dbReference type="SUPFAM" id="SSF48452">
    <property type="entry name" value="TPR-like"/>
    <property type="match status" value="3"/>
</dbReference>
<evidence type="ECO:0000256" key="2">
    <source>
        <dbReference type="SAM" id="MobiDB-lite"/>
    </source>
</evidence>
<sequence>MEVVQHRIKYAEKCTKLVDDKDLRLITKNPDSTTLAVSLALYEVKDKTKMKGQGMISLTEAYTRSFVTSIVDRNKSLEIESLKSLGDLYLEMGRVGREEAAFTKSVGLYRAALDRCEDSDVRETLRHRIKYAEKVKEKESKKAKKRIQTGPIRDKDGGNDNRLTSPPMSYKDHLQEGCRVLQTGDLDGAEQHFAAALKSVHVKESTSGKHWKEVEPLCKLADVYLKRGMQSGDAGDFTKAAALCNAALVRARTEDREDINQTIRNITKSFVGKVLSIKHSVPFYDINKHTKILMENRGLVQEEIKRIEQQVDPYSLDDNDPKIREVEKNRVKEIKALFDTIVNQRRKFISGLVDECMEVMGPPPCKFAMVGLGSQATGLVTPYSDLEFAILIQKETESSVNYFHNLTHYLHLKVINLGETILPALAIKSLNNFVSDNMLDNWFYDSVTPRGFSFDGAMPHACKTPLGRGKMCHLIRTPHDMTKVLVDDVRLHLKKGYHLASILGNVSLITGEQILVEEYTNAWNQQLRESGRKIATLVANAMLLENSQIFERHDLTDRMLDVKKDIYRFSSLAVSCWALVFNLQPTTIWDTIQKMHKNGIINIENVHHLMVLVSISAELRLRTYMNNGGQKENMSALLSMSATSDIAEKSEKVFYFSNTRQLMRYYYTAIPLKHFLSGLVNGQPIEPLILFDKSFRLQAEVYKSLYDNQKWKTCTERALHEEQSKYGKNAVHRDIADLLNNLGLAWKSLGDTRKAVTYHQQSLQMARTIYGTSFANADIAASLTNLGLAWGELGDHRKAVSCHEQSLHMLQSMHGGIIAHAAIVPSLCNLGTAWSELGDNRKAVSYYEQALKMMRIIYGESTAHPSIALSLVGLGNAYDHLGDQRKAVSYYEQALQMMRNIYGENTAHPKIAGSLNNLGTAWNKLGDHRKAISYYEQALKMRRRIHEESTAHPDIAASLNNLGAVWQSLGNYRKAVSYYEQSLQMRQSIYGEGIAHPDIASSLNNLGTPWSDLGDHKKAISYYEQSLQMRRAIYGERTAHPDIAASLTTLGNTWSNLGNHRKAISYHEQSLQMMRSIYGEETAHPDIASSLNNLGTIWNDLGYRRKAVGYYEQALQMMRSIRVGSTAHPVIAGILNNLGTAWHHLGDYTKGIGYLEQSMQLKRSIYGDSTAHPDIASSLNNLGGAWGQLGDHRKAVKYAEQSLQMRRRIYGEGIAHADIANSLHNLGNNWSHLGDHRKAVSYYEQALQMRRSIHGENTAHPYIVTSLNNLGNACILLGDHEKAVSYHELSLKMARNTYGESTAHPDIARSLYNLGVAWSKLGDQGKAFSYFDEAKQIKEKIGSYKS</sequence>
<evidence type="ECO:0000256" key="1">
    <source>
        <dbReference type="PROSITE-ProRule" id="PRU00339"/>
    </source>
</evidence>
<accession>A0A8K0EMK5</accession>
<dbReference type="PROSITE" id="PS50293">
    <property type="entry name" value="TPR_REGION"/>
    <property type="match status" value="2"/>
</dbReference>
<dbReference type="OrthoDB" id="9991614at2759"/>
<feature type="repeat" description="TPR" evidence="1">
    <location>
        <begin position="868"/>
        <end position="901"/>
    </location>
</feature>
<protein>
    <submittedName>
        <fullName evidence="3">TTC28 protein</fullName>
    </submittedName>
</protein>
<feature type="repeat" description="TPR" evidence="1">
    <location>
        <begin position="1308"/>
        <end position="1341"/>
    </location>
</feature>
<feature type="repeat" description="TPR" evidence="1">
    <location>
        <begin position="912"/>
        <end position="945"/>
    </location>
</feature>
<proteinExistence type="predicted"/>
<feature type="repeat" description="TPR" evidence="1">
    <location>
        <begin position="1000"/>
        <end position="1033"/>
    </location>
</feature>
<dbReference type="SMART" id="SM00028">
    <property type="entry name" value="TPR"/>
    <property type="match status" value="16"/>
</dbReference>
<dbReference type="InterPro" id="IPR019734">
    <property type="entry name" value="TPR_rpt"/>
</dbReference>
<keyword evidence="4" id="KW-1185">Reference proteome</keyword>